<gene>
    <name evidence="12" type="ORF">DESME_02520</name>
</gene>
<comment type="cofactor">
    <cofactor evidence="1 10">
        <name>pyridoxal 5'-phosphate</name>
        <dbReference type="ChEBI" id="CHEBI:597326"/>
    </cofactor>
</comment>
<dbReference type="InterPro" id="IPR015422">
    <property type="entry name" value="PyrdxlP-dep_Trfase_small"/>
</dbReference>
<dbReference type="InterPro" id="IPR000192">
    <property type="entry name" value="Aminotrans_V_dom"/>
</dbReference>
<dbReference type="HOGENOM" id="CLU_003433_0_1_9"/>
<dbReference type="GO" id="GO:0031071">
    <property type="term" value="F:cysteine desulfurase activity"/>
    <property type="evidence" value="ECO:0007669"/>
    <property type="project" value="UniProtKB-EC"/>
</dbReference>
<dbReference type="PANTHER" id="PTHR11601:SF34">
    <property type="entry name" value="CYSTEINE DESULFURASE"/>
    <property type="match status" value="1"/>
</dbReference>
<evidence type="ECO:0000256" key="3">
    <source>
        <dbReference type="ARBA" id="ARBA00012239"/>
    </source>
</evidence>
<keyword evidence="5" id="KW-0479">Metal-binding</keyword>
<keyword evidence="8" id="KW-0411">Iron-sulfur</keyword>
<dbReference type="InterPro" id="IPR016454">
    <property type="entry name" value="Cysteine_dSase"/>
</dbReference>
<keyword evidence="13" id="KW-1185">Reference proteome</keyword>
<dbReference type="PANTHER" id="PTHR11601">
    <property type="entry name" value="CYSTEINE DESULFURYLASE FAMILY MEMBER"/>
    <property type="match status" value="1"/>
</dbReference>
<keyword evidence="7" id="KW-0408">Iron</keyword>
<comment type="similarity">
    <text evidence="2">Belongs to the class-V pyridoxal-phosphate-dependent aminotransferase family. NifS/IscS subfamily.</text>
</comment>
<sequence length="379" mass="41569">MSLYLDYNASTPVDVRVLDTMTNAYKCFYGNPDSRTHDYGTNAHKQVEKAREQVASLLGIAKNEVIFTSGATESDNLAVLGLAEHGINTNKKHIITTAIEHKAILKPFKILKEQGFEVDFISPDESGRIDAQELLSKVRSDTLLVSVMHANNETGIIQPVQEIGQALCDTETYFHIDAAQSCGKLVDELKLLKYDLLSLTAHKMYGPQGIGALVLRTKKYKKPPIKPIMFGGDHESGLRPGTLPVALILGLGKACEIAEQEKAMNLEVYRTTKKQIMDAITSSGVEFEINGDPQHSMPNTLNISFLGVDSEALMLATKQYCSISNGSACTSHDYSHSHVLTAMGLSDECIESAIRISWGKGRFDISAFQKIMGTIKELV</sequence>
<dbReference type="KEGG" id="dmt:DESME_02520"/>
<dbReference type="EMBL" id="CP007032">
    <property type="protein sequence ID" value="AHF06057.1"/>
    <property type="molecule type" value="Genomic_DNA"/>
</dbReference>
<dbReference type="RefSeq" id="WP_006717304.1">
    <property type="nucleotide sequence ID" value="NZ_CP007032.1"/>
</dbReference>
<evidence type="ECO:0000256" key="7">
    <source>
        <dbReference type="ARBA" id="ARBA00023004"/>
    </source>
</evidence>
<evidence type="ECO:0000256" key="10">
    <source>
        <dbReference type="RuleBase" id="RU004504"/>
    </source>
</evidence>
<name>W0E5M2_9FIRM</name>
<dbReference type="REBASE" id="384422">
    <property type="entry name" value="M.Dme15288DndAP"/>
</dbReference>
<dbReference type="PROSITE" id="PS00595">
    <property type="entry name" value="AA_TRANSFER_CLASS_5"/>
    <property type="match status" value="1"/>
</dbReference>
<evidence type="ECO:0000256" key="8">
    <source>
        <dbReference type="ARBA" id="ARBA00023014"/>
    </source>
</evidence>
<dbReference type="Proteomes" id="UP000010847">
    <property type="component" value="Chromosome"/>
</dbReference>
<dbReference type="GO" id="GO:0046872">
    <property type="term" value="F:metal ion binding"/>
    <property type="evidence" value="ECO:0007669"/>
    <property type="project" value="UniProtKB-KW"/>
</dbReference>
<evidence type="ECO:0000313" key="13">
    <source>
        <dbReference type="Proteomes" id="UP000010847"/>
    </source>
</evidence>
<evidence type="ECO:0000256" key="6">
    <source>
        <dbReference type="ARBA" id="ARBA00022898"/>
    </source>
</evidence>
<protein>
    <recommendedName>
        <fullName evidence="3">cysteine desulfurase</fullName>
        <ecNumber evidence="3">2.8.1.7</ecNumber>
    </recommendedName>
</protein>
<keyword evidence="6" id="KW-0663">Pyridoxal phosphate</keyword>
<dbReference type="InterPro" id="IPR015421">
    <property type="entry name" value="PyrdxlP-dep_Trfase_major"/>
</dbReference>
<accession>W0E5M2</accession>
<dbReference type="EC" id="2.8.1.7" evidence="3"/>
<reference evidence="12 13" key="1">
    <citation type="submission" date="2013-12" db="EMBL/GenBank/DDBJ databases">
        <authorList>
            <consortium name="DOE Joint Genome Institute"/>
            <person name="Smidt H."/>
            <person name="Huntemann M."/>
            <person name="Han J."/>
            <person name="Chen A."/>
            <person name="Kyrpides N."/>
            <person name="Mavromatis K."/>
            <person name="Markowitz V."/>
            <person name="Palaniappan K."/>
            <person name="Ivanova N."/>
            <person name="Schaumberg A."/>
            <person name="Pati A."/>
            <person name="Liolios K."/>
            <person name="Nordberg H.P."/>
            <person name="Cantor M.N."/>
            <person name="Hua S.X."/>
            <person name="Woyke T."/>
        </authorList>
    </citation>
    <scope>NUCLEOTIDE SEQUENCE [LARGE SCALE GENOMIC DNA]</scope>
    <source>
        <strain evidence="13">DSM 15288</strain>
    </source>
</reference>
<dbReference type="Gene3D" id="1.10.260.50">
    <property type="match status" value="1"/>
</dbReference>
<dbReference type="Gene3D" id="3.40.640.10">
    <property type="entry name" value="Type I PLP-dependent aspartate aminotransferase-like (Major domain)"/>
    <property type="match status" value="1"/>
</dbReference>
<evidence type="ECO:0000259" key="11">
    <source>
        <dbReference type="Pfam" id="PF00266"/>
    </source>
</evidence>
<evidence type="ECO:0000256" key="9">
    <source>
        <dbReference type="ARBA" id="ARBA00050776"/>
    </source>
</evidence>
<evidence type="ECO:0000256" key="2">
    <source>
        <dbReference type="ARBA" id="ARBA00006490"/>
    </source>
</evidence>
<evidence type="ECO:0000256" key="4">
    <source>
        <dbReference type="ARBA" id="ARBA00022679"/>
    </source>
</evidence>
<keyword evidence="4" id="KW-0808">Transferase</keyword>
<dbReference type="Pfam" id="PF00266">
    <property type="entry name" value="Aminotran_5"/>
    <property type="match status" value="1"/>
</dbReference>
<dbReference type="Gene3D" id="3.90.1150.10">
    <property type="entry name" value="Aspartate Aminotransferase, domain 1"/>
    <property type="match status" value="1"/>
</dbReference>
<dbReference type="GO" id="GO:0051536">
    <property type="term" value="F:iron-sulfur cluster binding"/>
    <property type="evidence" value="ECO:0007669"/>
    <property type="project" value="UniProtKB-KW"/>
</dbReference>
<dbReference type="OrthoDB" id="9808002at2"/>
<evidence type="ECO:0000313" key="12">
    <source>
        <dbReference type="EMBL" id="AHF06057.1"/>
    </source>
</evidence>
<dbReference type="InterPro" id="IPR020578">
    <property type="entry name" value="Aminotrans_V_PyrdxlP_BS"/>
</dbReference>
<evidence type="ECO:0000256" key="5">
    <source>
        <dbReference type="ARBA" id="ARBA00022723"/>
    </source>
</evidence>
<evidence type="ECO:0000256" key="1">
    <source>
        <dbReference type="ARBA" id="ARBA00001933"/>
    </source>
</evidence>
<dbReference type="FunFam" id="3.40.640.10:FF:000084">
    <property type="entry name" value="IscS-like cysteine desulfurase"/>
    <property type="match status" value="1"/>
</dbReference>
<dbReference type="AlphaFoldDB" id="W0E5M2"/>
<comment type="catalytic activity">
    <reaction evidence="9">
        <text>(sulfur carrier)-H + L-cysteine = (sulfur carrier)-SH + L-alanine</text>
        <dbReference type="Rhea" id="RHEA:43892"/>
        <dbReference type="Rhea" id="RHEA-COMP:14737"/>
        <dbReference type="Rhea" id="RHEA-COMP:14739"/>
        <dbReference type="ChEBI" id="CHEBI:29917"/>
        <dbReference type="ChEBI" id="CHEBI:35235"/>
        <dbReference type="ChEBI" id="CHEBI:57972"/>
        <dbReference type="ChEBI" id="CHEBI:64428"/>
        <dbReference type="EC" id="2.8.1.7"/>
    </reaction>
</comment>
<dbReference type="InterPro" id="IPR015424">
    <property type="entry name" value="PyrdxlP-dep_Trfase"/>
</dbReference>
<dbReference type="PIRSF" id="PIRSF005572">
    <property type="entry name" value="NifS"/>
    <property type="match status" value="1"/>
</dbReference>
<dbReference type="eggNOG" id="COG1104">
    <property type="taxonomic scope" value="Bacteria"/>
</dbReference>
<proteinExistence type="inferred from homology"/>
<dbReference type="SUPFAM" id="SSF53383">
    <property type="entry name" value="PLP-dependent transferases"/>
    <property type="match status" value="1"/>
</dbReference>
<organism evidence="12 13">
    <name type="scientific">Desulfitobacterium metallireducens DSM 15288</name>
    <dbReference type="NCBI Taxonomy" id="871968"/>
    <lineage>
        <taxon>Bacteria</taxon>
        <taxon>Bacillati</taxon>
        <taxon>Bacillota</taxon>
        <taxon>Clostridia</taxon>
        <taxon>Eubacteriales</taxon>
        <taxon>Desulfitobacteriaceae</taxon>
        <taxon>Desulfitobacterium</taxon>
    </lineage>
</organism>
<dbReference type="STRING" id="871968.DESME_02520"/>
<feature type="domain" description="Aminotransferase class V" evidence="11">
    <location>
        <begin position="4"/>
        <end position="357"/>
    </location>
</feature>